<dbReference type="EMBL" id="JBHSOW010000063">
    <property type="protein sequence ID" value="MFC5650872.1"/>
    <property type="molecule type" value="Genomic_DNA"/>
</dbReference>
<evidence type="ECO:0000259" key="2">
    <source>
        <dbReference type="Pfam" id="PF14340"/>
    </source>
</evidence>
<feature type="domain" description="DUF4395" evidence="2">
    <location>
        <begin position="3"/>
        <end position="60"/>
    </location>
</feature>
<dbReference type="Pfam" id="PF14340">
    <property type="entry name" value="DUF4395"/>
    <property type="match status" value="1"/>
</dbReference>
<dbReference type="InterPro" id="IPR025508">
    <property type="entry name" value="DUF4395"/>
</dbReference>
<name>A0ABW0VYX5_9BACL</name>
<keyword evidence="1" id="KW-0812">Transmembrane</keyword>
<reference evidence="4" key="1">
    <citation type="journal article" date="2019" name="Int. J. Syst. Evol. Microbiol.">
        <title>The Global Catalogue of Microorganisms (GCM) 10K type strain sequencing project: providing services to taxonomists for standard genome sequencing and annotation.</title>
        <authorList>
            <consortium name="The Broad Institute Genomics Platform"/>
            <consortium name="The Broad Institute Genome Sequencing Center for Infectious Disease"/>
            <person name="Wu L."/>
            <person name="Ma J."/>
        </authorList>
    </citation>
    <scope>NUCLEOTIDE SEQUENCE [LARGE SCALE GENOMIC DNA]</scope>
    <source>
        <strain evidence="4">CGMCC 1.3240</strain>
    </source>
</reference>
<dbReference type="RefSeq" id="WP_379189453.1">
    <property type="nucleotide sequence ID" value="NZ_JBHSOW010000063.1"/>
</dbReference>
<keyword evidence="1" id="KW-1133">Transmembrane helix</keyword>
<organism evidence="3 4">
    <name type="scientific">Paenibacillus solisilvae</name>
    <dbReference type="NCBI Taxonomy" id="2486751"/>
    <lineage>
        <taxon>Bacteria</taxon>
        <taxon>Bacillati</taxon>
        <taxon>Bacillota</taxon>
        <taxon>Bacilli</taxon>
        <taxon>Bacillales</taxon>
        <taxon>Paenibacillaceae</taxon>
        <taxon>Paenibacillus</taxon>
    </lineage>
</organism>
<protein>
    <submittedName>
        <fullName evidence="3">DUF4395 family protein</fullName>
    </submittedName>
</protein>
<evidence type="ECO:0000256" key="1">
    <source>
        <dbReference type="SAM" id="Phobius"/>
    </source>
</evidence>
<proteinExistence type="predicted"/>
<keyword evidence="4" id="KW-1185">Reference proteome</keyword>
<sequence>MELQRFNNILAVIFLTLSLGAFALSWSVAGSVFALMLLAASGAALLGYCVGCTIYFQYKQFAARRRIG</sequence>
<evidence type="ECO:0000313" key="3">
    <source>
        <dbReference type="EMBL" id="MFC5650872.1"/>
    </source>
</evidence>
<keyword evidence="1" id="KW-0472">Membrane</keyword>
<evidence type="ECO:0000313" key="4">
    <source>
        <dbReference type="Proteomes" id="UP001596047"/>
    </source>
</evidence>
<accession>A0ABW0VYX5</accession>
<comment type="caution">
    <text evidence="3">The sequence shown here is derived from an EMBL/GenBank/DDBJ whole genome shotgun (WGS) entry which is preliminary data.</text>
</comment>
<gene>
    <name evidence="3" type="ORF">ACFPYJ_17485</name>
</gene>
<feature type="transmembrane region" description="Helical" evidence="1">
    <location>
        <begin position="33"/>
        <end position="56"/>
    </location>
</feature>
<dbReference type="Proteomes" id="UP001596047">
    <property type="component" value="Unassembled WGS sequence"/>
</dbReference>